<dbReference type="InterPro" id="IPR054189">
    <property type="entry name" value="DUF6894"/>
</dbReference>
<evidence type="ECO:0000313" key="3">
    <source>
        <dbReference type="Proteomes" id="UP000535501"/>
    </source>
</evidence>
<feature type="domain" description="DUF6894" evidence="1">
    <location>
        <begin position="3"/>
        <end position="71"/>
    </location>
</feature>
<dbReference type="Pfam" id="PF21834">
    <property type="entry name" value="DUF6894"/>
    <property type="match status" value="1"/>
</dbReference>
<keyword evidence="3" id="KW-1185">Reference proteome</keyword>
<dbReference type="Proteomes" id="UP000535501">
    <property type="component" value="Unassembled WGS sequence"/>
</dbReference>
<gene>
    <name evidence="2" type="ORF">HNQ75_000012</name>
</gene>
<dbReference type="RefSeq" id="WP_077549636.1">
    <property type="nucleotide sequence ID" value="NZ_JBIOKZ010000026.1"/>
</dbReference>
<evidence type="ECO:0000313" key="2">
    <source>
        <dbReference type="EMBL" id="MBB6178069.1"/>
    </source>
</evidence>
<dbReference type="AlphaFoldDB" id="A0A7X0DCF8"/>
<organism evidence="2 3">
    <name type="scientific">Pseudorhizobium flavum</name>
    <dbReference type="NCBI Taxonomy" id="1335061"/>
    <lineage>
        <taxon>Bacteria</taxon>
        <taxon>Pseudomonadati</taxon>
        <taxon>Pseudomonadota</taxon>
        <taxon>Alphaproteobacteria</taxon>
        <taxon>Hyphomicrobiales</taxon>
        <taxon>Rhizobiaceae</taxon>
        <taxon>Rhizobium/Agrobacterium group</taxon>
        <taxon>Pseudorhizobium</taxon>
    </lineage>
</organism>
<comment type="caution">
    <text evidence="2">The sequence shown here is derived from an EMBL/GenBank/DDBJ whole genome shotgun (WGS) entry which is preliminary data.</text>
</comment>
<evidence type="ECO:0000259" key="1">
    <source>
        <dbReference type="Pfam" id="PF21834"/>
    </source>
</evidence>
<sequence length="78" mass="8692">MPRFYFHIRRGDEVTQDPEGSELASAAQARQEAILSAREILSQRVLNGEPIDGDAFEITRADGTIVSTLSFRSVLDLR</sequence>
<proteinExistence type="predicted"/>
<accession>A0A7X0DCF8</accession>
<protein>
    <recommendedName>
        <fullName evidence="1">DUF6894 domain-containing protein</fullName>
    </recommendedName>
</protein>
<dbReference type="EMBL" id="JACHEJ010000001">
    <property type="protein sequence ID" value="MBB6178069.1"/>
    <property type="molecule type" value="Genomic_DNA"/>
</dbReference>
<name>A0A7X0DCF8_9HYPH</name>
<reference evidence="2 3" key="1">
    <citation type="submission" date="2020-08" db="EMBL/GenBank/DDBJ databases">
        <title>Genomic Encyclopedia of Type Strains, Phase IV (KMG-IV): sequencing the most valuable type-strain genomes for metagenomic binning, comparative biology and taxonomic classification.</title>
        <authorList>
            <person name="Goeker M."/>
        </authorList>
    </citation>
    <scope>NUCLEOTIDE SEQUENCE [LARGE SCALE GENOMIC DNA]</scope>
    <source>
        <strain evidence="2 3">DSM 102134</strain>
    </source>
</reference>